<dbReference type="Proteomes" id="UP000515297">
    <property type="component" value="Plasmid plas2"/>
</dbReference>
<feature type="transmembrane region" description="Helical" evidence="1">
    <location>
        <begin position="40"/>
        <end position="64"/>
    </location>
</feature>
<keyword evidence="1" id="KW-0812">Transmembrane</keyword>
<organism evidence="2 3">
    <name type="scientific">Croceicoccus marinus</name>
    <dbReference type="NCBI Taxonomy" id="450378"/>
    <lineage>
        <taxon>Bacteria</taxon>
        <taxon>Pseudomonadati</taxon>
        <taxon>Pseudomonadota</taxon>
        <taxon>Alphaproteobacteria</taxon>
        <taxon>Sphingomonadales</taxon>
        <taxon>Erythrobacteraceae</taxon>
        <taxon>Croceicoccus</taxon>
    </lineage>
</organism>
<evidence type="ECO:0000256" key="1">
    <source>
        <dbReference type="SAM" id="Phobius"/>
    </source>
</evidence>
<feature type="transmembrane region" description="Helical" evidence="1">
    <location>
        <begin position="12"/>
        <end position="34"/>
    </location>
</feature>
<reference evidence="2 3" key="1">
    <citation type="submission" date="2020-08" db="EMBL/GenBank/DDBJ databases">
        <authorList>
            <person name="Liu G."/>
            <person name="Sun C."/>
        </authorList>
    </citation>
    <scope>NUCLEOTIDE SEQUENCE [LARGE SCALE GENOMIC DNA]</scope>
    <source>
        <strain evidence="2 3">OT19</strain>
        <plasmid evidence="2 3">plas2</plasmid>
    </source>
</reference>
<keyword evidence="1" id="KW-0472">Membrane</keyword>
<evidence type="ECO:0000313" key="3">
    <source>
        <dbReference type="Proteomes" id="UP000515297"/>
    </source>
</evidence>
<gene>
    <name evidence="2" type="ORF">H4O24_20035</name>
</gene>
<dbReference type="AlphaFoldDB" id="A0A7G6W152"/>
<geneLocation type="plasmid" evidence="2 3">
    <name>plas2</name>
</geneLocation>
<dbReference type="EMBL" id="CP060054">
    <property type="protein sequence ID" value="QNE07717.1"/>
    <property type="molecule type" value="Genomic_DNA"/>
</dbReference>
<protein>
    <submittedName>
        <fullName evidence="2">Uncharacterized protein</fullName>
    </submittedName>
</protein>
<keyword evidence="1" id="KW-1133">Transmembrane helix</keyword>
<name>A0A7G6W152_9SPHN</name>
<sequence length="114" mass="12174">MSRQVALYRVMPMFDLTKILGTAIALSGMLLMILDPSRMRAFVVLIAFALATYGLTDICEGVLASRTGIDRTARKMRTGTAAKRIGWVKAGFGLATLSVSIMGILATSSITSSL</sequence>
<keyword evidence="2" id="KW-0614">Plasmid</keyword>
<accession>A0A7G6W152</accession>
<feature type="transmembrane region" description="Helical" evidence="1">
    <location>
        <begin position="85"/>
        <end position="106"/>
    </location>
</feature>
<dbReference type="RefSeq" id="WP_185886155.1">
    <property type="nucleotide sequence ID" value="NZ_CP060054.1"/>
</dbReference>
<evidence type="ECO:0000313" key="2">
    <source>
        <dbReference type="EMBL" id="QNE07717.1"/>
    </source>
</evidence>
<proteinExistence type="predicted"/>